<dbReference type="GO" id="GO:0015074">
    <property type="term" value="P:DNA integration"/>
    <property type="evidence" value="ECO:0007669"/>
    <property type="project" value="InterPro"/>
</dbReference>
<evidence type="ECO:0000313" key="5">
    <source>
        <dbReference type="Proteomes" id="UP000434241"/>
    </source>
</evidence>
<proteinExistence type="predicted"/>
<evidence type="ECO:0000256" key="1">
    <source>
        <dbReference type="ARBA" id="ARBA00023125"/>
    </source>
</evidence>
<dbReference type="PROSITE" id="PS51900">
    <property type="entry name" value="CB"/>
    <property type="match status" value="1"/>
</dbReference>
<accession>A0A6N7V4E3</accession>
<evidence type="ECO:0000259" key="3">
    <source>
        <dbReference type="PROSITE" id="PS51900"/>
    </source>
</evidence>
<keyword evidence="5" id="KW-1185">Reference proteome</keyword>
<dbReference type="Proteomes" id="UP000434241">
    <property type="component" value="Unassembled WGS sequence"/>
</dbReference>
<dbReference type="InterPro" id="IPR011010">
    <property type="entry name" value="DNA_brk_join_enz"/>
</dbReference>
<dbReference type="Gene3D" id="1.10.150.130">
    <property type="match status" value="1"/>
</dbReference>
<comment type="caution">
    <text evidence="4">The sequence shown here is derived from an EMBL/GenBank/DDBJ whole genome shotgun (WGS) entry which is preliminary data.</text>
</comment>
<gene>
    <name evidence="4" type="ORF">FYJ55_10450</name>
</gene>
<dbReference type="InterPro" id="IPR004107">
    <property type="entry name" value="Integrase_SAM-like_N"/>
</dbReference>
<evidence type="ECO:0000313" key="4">
    <source>
        <dbReference type="EMBL" id="MSS57255.1"/>
    </source>
</evidence>
<organism evidence="4 5">
    <name type="scientific">Holdemanella porci</name>
    <dbReference type="NCBI Taxonomy" id="2652276"/>
    <lineage>
        <taxon>Bacteria</taxon>
        <taxon>Bacillati</taxon>
        <taxon>Bacillota</taxon>
        <taxon>Erysipelotrichia</taxon>
        <taxon>Erysipelotrichales</taxon>
        <taxon>Erysipelotrichaceae</taxon>
        <taxon>Holdemanella</taxon>
    </lineage>
</organism>
<feature type="domain" description="Core-binding (CB)" evidence="3">
    <location>
        <begin position="59"/>
        <end position="146"/>
    </location>
</feature>
<dbReference type="RefSeq" id="WP_154556781.1">
    <property type="nucleotide sequence ID" value="NZ_VUMR01000108.1"/>
</dbReference>
<dbReference type="InterPro" id="IPR044068">
    <property type="entry name" value="CB"/>
</dbReference>
<evidence type="ECO:0000256" key="2">
    <source>
        <dbReference type="PROSITE-ProRule" id="PRU01248"/>
    </source>
</evidence>
<dbReference type="Pfam" id="PF14659">
    <property type="entry name" value="Phage_int_SAM_3"/>
    <property type="match status" value="1"/>
</dbReference>
<reference evidence="4 5" key="1">
    <citation type="submission" date="2019-08" db="EMBL/GenBank/DDBJ databases">
        <title>In-depth cultivation of the pig gut microbiome towards novel bacterial diversity and tailored functional studies.</title>
        <authorList>
            <person name="Wylensek D."/>
            <person name="Hitch T.C.A."/>
            <person name="Clavel T."/>
        </authorList>
    </citation>
    <scope>NUCLEOTIDE SEQUENCE [LARGE SCALE GENOMIC DNA]</scope>
    <source>
        <strain evidence="4 5">LKV-472-APC-3</strain>
    </source>
</reference>
<sequence length="198" mass="23026">MATINKRNGKYCVVYYYVDVKGKKRQKWETFDSISEAKARKSIVEAETAKGSFIPPNTDTVESFLDTFIELYGYQNWSVSTLTRNRSTIKYYILPYIGKKKLQDIKPIVIEKYYRNLKEQSVIRPMRSNTDGKVTSYILKSVHKLLNCAFGCAEKWELIASNPFKKVTPPKHEYAKKEIWTSEMISRALGTMSRFKTT</sequence>
<protein>
    <recommendedName>
        <fullName evidence="3">Core-binding (CB) domain-containing protein</fullName>
    </recommendedName>
</protein>
<dbReference type="InterPro" id="IPR010998">
    <property type="entry name" value="Integrase_recombinase_N"/>
</dbReference>
<dbReference type="AlphaFoldDB" id="A0A6N7V4E3"/>
<dbReference type="GeneID" id="93159700"/>
<keyword evidence="1 2" id="KW-0238">DNA-binding</keyword>
<dbReference type="GO" id="GO:0003677">
    <property type="term" value="F:DNA binding"/>
    <property type="evidence" value="ECO:0007669"/>
    <property type="project" value="UniProtKB-UniRule"/>
</dbReference>
<dbReference type="SUPFAM" id="SSF56349">
    <property type="entry name" value="DNA breaking-rejoining enzymes"/>
    <property type="match status" value="1"/>
</dbReference>
<dbReference type="EMBL" id="VUMR01000108">
    <property type="protein sequence ID" value="MSS57255.1"/>
    <property type="molecule type" value="Genomic_DNA"/>
</dbReference>
<name>A0A6N7V4E3_9FIRM</name>